<proteinExistence type="predicted"/>
<reference evidence="2 3" key="1">
    <citation type="journal article" date="2020" name="Nature">
        <title>Six reference-quality genomes reveal evolution of bat adaptations.</title>
        <authorList>
            <person name="Jebb D."/>
            <person name="Huang Z."/>
            <person name="Pippel M."/>
            <person name="Hughes G.M."/>
            <person name="Lavrichenko K."/>
            <person name="Devanna P."/>
            <person name="Winkler S."/>
            <person name="Jermiin L.S."/>
            <person name="Skirmuntt E.C."/>
            <person name="Katzourakis A."/>
            <person name="Burkitt-Gray L."/>
            <person name="Ray D.A."/>
            <person name="Sullivan K.A.M."/>
            <person name="Roscito J.G."/>
            <person name="Kirilenko B.M."/>
            <person name="Davalos L.M."/>
            <person name="Corthals A.P."/>
            <person name="Power M.L."/>
            <person name="Jones G."/>
            <person name="Ransome R.D."/>
            <person name="Dechmann D.K.N."/>
            <person name="Locatelli A.G."/>
            <person name="Puechmaille S.J."/>
            <person name="Fedrigo O."/>
            <person name="Jarvis E.D."/>
            <person name="Hiller M."/>
            <person name="Vernes S.C."/>
            <person name="Myers E.W."/>
            <person name="Teeling E.C."/>
        </authorList>
    </citation>
    <scope>NUCLEOTIDE SEQUENCE [LARGE SCALE GENOMIC DNA]</scope>
    <source>
        <strain evidence="2">MMolMol1</strain>
        <tissue evidence="2">Muscle</tissue>
    </source>
</reference>
<dbReference type="EMBL" id="JACASF010000015">
    <property type="protein sequence ID" value="KAF6429783.1"/>
    <property type="molecule type" value="Genomic_DNA"/>
</dbReference>
<feature type="compositionally biased region" description="Basic and acidic residues" evidence="1">
    <location>
        <begin position="120"/>
        <end position="139"/>
    </location>
</feature>
<comment type="caution">
    <text evidence="2">The sequence shown here is derived from an EMBL/GenBank/DDBJ whole genome shotgun (WGS) entry which is preliminary data.</text>
</comment>
<gene>
    <name evidence="2" type="ORF">HJG59_009079</name>
</gene>
<evidence type="ECO:0000313" key="2">
    <source>
        <dbReference type="EMBL" id="KAF6429783.1"/>
    </source>
</evidence>
<name>A0A7J8E305_MOLMO</name>
<accession>A0A7J8E305</accession>
<dbReference type="InParanoid" id="A0A7J8E305"/>
<keyword evidence="3" id="KW-1185">Reference proteome</keyword>
<organism evidence="2 3">
    <name type="scientific">Molossus molossus</name>
    <name type="common">Pallas' mastiff bat</name>
    <name type="synonym">Vespertilio molossus</name>
    <dbReference type="NCBI Taxonomy" id="27622"/>
    <lineage>
        <taxon>Eukaryota</taxon>
        <taxon>Metazoa</taxon>
        <taxon>Chordata</taxon>
        <taxon>Craniata</taxon>
        <taxon>Vertebrata</taxon>
        <taxon>Euteleostomi</taxon>
        <taxon>Mammalia</taxon>
        <taxon>Eutheria</taxon>
        <taxon>Laurasiatheria</taxon>
        <taxon>Chiroptera</taxon>
        <taxon>Yangochiroptera</taxon>
        <taxon>Molossidae</taxon>
        <taxon>Molossus</taxon>
    </lineage>
</organism>
<evidence type="ECO:0000256" key="1">
    <source>
        <dbReference type="SAM" id="MobiDB-lite"/>
    </source>
</evidence>
<evidence type="ECO:0000313" key="3">
    <source>
        <dbReference type="Proteomes" id="UP000550707"/>
    </source>
</evidence>
<feature type="compositionally biased region" description="Polar residues" evidence="1">
    <location>
        <begin position="47"/>
        <end position="62"/>
    </location>
</feature>
<dbReference type="AlphaFoldDB" id="A0A7J8E305"/>
<protein>
    <submittedName>
        <fullName evidence="2">Uncharacterized protein</fullName>
    </submittedName>
</protein>
<dbReference type="Proteomes" id="UP000550707">
    <property type="component" value="Unassembled WGS sequence"/>
</dbReference>
<sequence length="176" mass="19309">MFTDIMPKSRETKENNSYMGLHQTENLPHSKRNNQNGKGTHFPKYIQYSNNSTKGRQMSNSKWAELPAKPSAGAAQTHGDQGTLLEGAATPSVSCYHGSVLGLLLSAKPSAGATAASALGRKERSQVKSPRRLHDAESRQRLNRQQPVTLGFGRGTADWTRTVWDTQVLEGAKSFR</sequence>
<feature type="region of interest" description="Disordered" evidence="1">
    <location>
        <begin position="117"/>
        <end position="139"/>
    </location>
</feature>
<feature type="region of interest" description="Disordered" evidence="1">
    <location>
        <begin position="1"/>
        <end position="63"/>
    </location>
</feature>
<feature type="compositionally biased region" description="Polar residues" evidence="1">
    <location>
        <begin position="15"/>
        <end position="38"/>
    </location>
</feature>